<proteinExistence type="predicted"/>
<sequence>MKAYIDRIERIAEKYAELTEARIDAALKNHEDIDSKVMYEINDGIRMLNHIATTWLKMDQLNKDGNPTGQ</sequence>
<protein>
    <submittedName>
        <fullName evidence="1">Uncharacterized protein</fullName>
    </submittedName>
</protein>
<gene>
    <name evidence="1" type="ORF">OBO34_22300</name>
</gene>
<dbReference type="AlphaFoldDB" id="A0A9J6R026"/>
<keyword evidence="2" id="KW-1185">Reference proteome</keyword>
<dbReference type="EMBL" id="JAOSHN010000025">
    <property type="protein sequence ID" value="MCU7381050.1"/>
    <property type="molecule type" value="Genomic_DNA"/>
</dbReference>
<evidence type="ECO:0000313" key="2">
    <source>
        <dbReference type="Proteomes" id="UP001065549"/>
    </source>
</evidence>
<organism evidence="1 2">
    <name type="scientific">Hominibacterium faecale</name>
    <dbReference type="NCBI Taxonomy" id="2839743"/>
    <lineage>
        <taxon>Bacteria</taxon>
        <taxon>Bacillati</taxon>
        <taxon>Bacillota</taxon>
        <taxon>Clostridia</taxon>
        <taxon>Peptostreptococcales</taxon>
        <taxon>Anaerovoracaceae</taxon>
        <taxon>Hominibacterium</taxon>
    </lineage>
</organism>
<dbReference type="Proteomes" id="UP001065549">
    <property type="component" value="Unassembled WGS sequence"/>
</dbReference>
<evidence type="ECO:0000313" key="1">
    <source>
        <dbReference type="EMBL" id="MCU7381050.1"/>
    </source>
</evidence>
<comment type="caution">
    <text evidence="1">The sequence shown here is derived from an EMBL/GenBank/DDBJ whole genome shotgun (WGS) entry which is preliminary data.</text>
</comment>
<dbReference type="RefSeq" id="WP_269478921.1">
    <property type="nucleotide sequence ID" value="NZ_JAOSHN010000025.1"/>
</dbReference>
<name>A0A9J6R026_9FIRM</name>
<accession>A0A9J6R026</accession>
<reference evidence="1" key="1">
    <citation type="submission" date="2022-09" db="EMBL/GenBank/DDBJ databases">
        <title>Culturomic study of gut microbiota in children with autism spectrum disorder.</title>
        <authorList>
            <person name="Efimov B.A."/>
            <person name="Chaplin A.V."/>
            <person name="Sokolova S.R."/>
            <person name="Pikina A.P."/>
            <person name="Korzhanova M."/>
            <person name="Belova V."/>
            <person name="Korostin D."/>
        </authorList>
    </citation>
    <scope>NUCLEOTIDE SEQUENCE</scope>
    <source>
        <strain evidence="1">ASD5510</strain>
    </source>
</reference>